<name>A0AAD9S7W9_PHOAM</name>
<feature type="compositionally biased region" description="Basic and acidic residues" evidence="6">
    <location>
        <begin position="399"/>
        <end position="411"/>
    </location>
</feature>
<keyword evidence="9" id="KW-1185">Reference proteome</keyword>
<dbReference type="Gene3D" id="3.50.50.60">
    <property type="entry name" value="FAD/NAD(P)-binding domain"/>
    <property type="match status" value="1"/>
</dbReference>
<dbReference type="SUPFAM" id="SSF51905">
    <property type="entry name" value="FAD/NAD(P)-binding domain"/>
    <property type="match status" value="1"/>
</dbReference>
<dbReference type="InterPro" id="IPR006076">
    <property type="entry name" value="FAD-dep_OxRdtase"/>
</dbReference>
<dbReference type="InterPro" id="IPR036188">
    <property type="entry name" value="FAD/NAD-bd_sf"/>
</dbReference>
<dbReference type="AlphaFoldDB" id="A0AAD9S7W9"/>
<feature type="region of interest" description="Disordered" evidence="6">
    <location>
        <begin position="399"/>
        <end position="430"/>
    </location>
</feature>
<dbReference type="InterPro" id="IPR045170">
    <property type="entry name" value="MTOX"/>
</dbReference>
<keyword evidence="5" id="KW-0560">Oxidoreductase</keyword>
<keyword evidence="3" id="KW-0285">Flavoprotein</keyword>
<dbReference type="GO" id="GO:0008115">
    <property type="term" value="F:sarcosine oxidase activity"/>
    <property type="evidence" value="ECO:0007669"/>
    <property type="project" value="TreeGrafter"/>
</dbReference>
<dbReference type="GO" id="GO:0050660">
    <property type="term" value="F:flavin adenine dinucleotide binding"/>
    <property type="evidence" value="ECO:0007669"/>
    <property type="project" value="InterPro"/>
</dbReference>
<evidence type="ECO:0000256" key="5">
    <source>
        <dbReference type="ARBA" id="ARBA00023002"/>
    </source>
</evidence>
<dbReference type="EMBL" id="JAUJFL010000006">
    <property type="protein sequence ID" value="KAK2601380.1"/>
    <property type="molecule type" value="Genomic_DNA"/>
</dbReference>
<evidence type="ECO:0000256" key="4">
    <source>
        <dbReference type="ARBA" id="ARBA00022827"/>
    </source>
</evidence>
<feature type="domain" description="FAD dependent oxidoreductase" evidence="7">
    <location>
        <begin position="9"/>
        <end position="380"/>
    </location>
</feature>
<dbReference type="GO" id="GO:0050031">
    <property type="term" value="F:L-pipecolate oxidase activity"/>
    <property type="evidence" value="ECO:0007669"/>
    <property type="project" value="TreeGrafter"/>
</dbReference>
<proteinExistence type="inferred from homology"/>
<evidence type="ECO:0000313" key="9">
    <source>
        <dbReference type="Proteomes" id="UP001265746"/>
    </source>
</evidence>
<dbReference type="GO" id="GO:0004657">
    <property type="term" value="F:proline dehydrogenase activity"/>
    <property type="evidence" value="ECO:0007669"/>
    <property type="project" value="TreeGrafter"/>
</dbReference>
<organism evidence="8 9">
    <name type="scientific">Phomopsis amygdali</name>
    <name type="common">Fusicoccum amygdali</name>
    <dbReference type="NCBI Taxonomy" id="1214568"/>
    <lineage>
        <taxon>Eukaryota</taxon>
        <taxon>Fungi</taxon>
        <taxon>Dikarya</taxon>
        <taxon>Ascomycota</taxon>
        <taxon>Pezizomycotina</taxon>
        <taxon>Sordariomycetes</taxon>
        <taxon>Sordariomycetidae</taxon>
        <taxon>Diaporthales</taxon>
        <taxon>Diaporthaceae</taxon>
        <taxon>Diaporthe</taxon>
    </lineage>
</organism>
<dbReference type="Pfam" id="PF01266">
    <property type="entry name" value="DAO"/>
    <property type="match status" value="1"/>
</dbReference>
<keyword evidence="4" id="KW-0274">FAD</keyword>
<evidence type="ECO:0000256" key="3">
    <source>
        <dbReference type="ARBA" id="ARBA00022630"/>
    </source>
</evidence>
<evidence type="ECO:0000256" key="6">
    <source>
        <dbReference type="SAM" id="MobiDB-lite"/>
    </source>
</evidence>
<evidence type="ECO:0000259" key="7">
    <source>
        <dbReference type="Pfam" id="PF01266"/>
    </source>
</evidence>
<evidence type="ECO:0000313" key="8">
    <source>
        <dbReference type="EMBL" id="KAK2601380.1"/>
    </source>
</evidence>
<gene>
    <name evidence="8" type="ORF">N8I77_010835</name>
</gene>
<dbReference type="SUPFAM" id="SSF54373">
    <property type="entry name" value="FAD-linked reductases, C-terminal domain"/>
    <property type="match status" value="1"/>
</dbReference>
<comment type="cofactor">
    <cofactor evidence="1">
        <name>FAD</name>
        <dbReference type="ChEBI" id="CHEBI:57692"/>
    </cofactor>
</comment>
<sequence>MESHKDKRLLIVGAGVFGLSTALELKSRGYQSVVVADRYPPPVKDGSSVDISRIIRTEYADELYHRMAREAYKSWREGEYHEDFHETGFVMLAEGRGLSYLEKCLKISEAVGVVLDDYPDANDVRQLYPAVQARLDGLRAVHNPNGGWANAEAAIRRLAGRCSDAGVSFVDGPRGTVASLIYNSKDCKQQVVGAKMASGDDIVADQVILCTGAWTNRLLSLEHATSASGQPLGFIDLTEEEAARLKGLPVMINYSTGIFCFPPSPGTNILKVARHGYGWATEVQTGDGRMISSPKLDGCNTGSSYLPDDADKALRDGLQQLLPEFANHPWSNRRMCWYSDTPDADFIIDHHPGIEGLFIATGGSGHAFKFLPVLGGYVADCFENKAPDDVRQKWRLRQRAKDDHTKLKVADGSRGGPPLRKLAAEEQAKL</sequence>
<reference evidence="8" key="1">
    <citation type="submission" date="2023-06" db="EMBL/GenBank/DDBJ databases">
        <authorList>
            <person name="Noh H."/>
        </authorList>
    </citation>
    <scope>NUCLEOTIDE SEQUENCE</scope>
    <source>
        <strain evidence="8">DUCC20226</strain>
    </source>
</reference>
<dbReference type="PANTHER" id="PTHR10961">
    <property type="entry name" value="PEROXISOMAL SARCOSINE OXIDASE"/>
    <property type="match status" value="1"/>
</dbReference>
<dbReference type="Gene3D" id="3.30.9.10">
    <property type="entry name" value="D-Amino Acid Oxidase, subunit A, domain 2"/>
    <property type="match status" value="1"/>
</dbReference>
<accession>A0AAD9S7W9</accession>
<comment type="similarity">
    <text evidence="2">Belongs to the MSOX/MTOX family.</text>
</comment>
<evidence type="ECO:0000256" key="2">
    <source>
        <dbReference type="ARBA" id="ARBA00010989"/>
    </source>
</evidence>
<dbReference type="PANTHER" id="PTHR10961:SF45">
    <property type="entry name" value="FAD DEPENDENT OXIDOREDUCTASE DOMAIN-CONTAINING PROTEIN-RELATED"/>
    <property type="match status" value="1"/>
</dbReference>
<protein>
    <recommendedName>
        <fullName evidence="7">FAD dependent oxidoreductase domain-containing protein</fullName>
    </recommendedName>
</protein>
<comment type="caution">
    <text evidence="8">The sequence shown here is derived from an EMBL/GenBank/DDBJ whole genome shotgun (WGS) entry which is preliminary data.</text>
</comment>
<evidence type="ECO:0000256" key="1">
    <source>
        <dbReference type="ARBA" id="ARBA00001974"/>
    </source>
</evidence>
<dbReference type="Proteomes" id="UP001265746">
    <property type="component" value="Unassembled WGS sequence"/>
</dbReference>